<accession>A0A0H3AM35</accession>
<dbReference type="PANTHER" id="PTHR30086:SF20">
    <property type="entry name" value="ARGININE EXPORTER PROTEIN ARGO-RELATED"/>
    <property type="match status" value="1"/>
</dbReference>
<evidence type="ECO:0000256" key="5">
    <source>
        <dbReference type="ARBA" id="ARBA00023136"/>
    </source>
</evidence>
<dbReference type="GO" id="GO:0015171">
    <property type="term" value="F:amino acid transmembrane transporter activity"/>
    <property type="evidence" value="ECO:0007669"/>
    <property type="project" value="TreeGrafter"/>
</dbReference>
<comment type="subcellular location">
    <subcellularLocation>
        <location evidence="1">Cell membrane</location>
        <topology evidence="1">Multi-pass membrane protein</topology>
    </subcellularLocation>
</comment>
<name>A0A0H3AM35_BRUO2</name>
<feature type="transmembrane region" description="Helical" evidence="6">
    <location>
        <begin position="103"/>
        <end position="130"/>
    </location>
</feature>
<evidence type="ECO:0000256" key="4">
    <source>
        <dbReference type="ARBA" id="ARBA00022989"/>
    </source>
</evidence>
<dbReference type="PANTHER" id="PTHR30086">
    <property type="entry name" value="ARGININE EXPORTER PROTEIN ARGO"/>
    <property type="match status" value="1"/>
</dbReference>
<dbReference type="HOGENOM" id="CLU_079569_3_2_5"/>
<evidence type="ECO:0000313" key="7">
    <source>
        <dbReference type="EMBL" id="ABQ60367.1"/>
    </source>
</evidence>
<feature type="transmembrane region" description="Helical" evidence="6">
    <location>
        <begin position="142"/>
        <end position="162"/>
    </location>
</feature>
<proteinExistence type="predicted"/>
<feature type="transmembrane region" description="Helical" evidence="6">
    <location>
        <begin position="58"/>
        <end position="83"/>
    </location>
</feature>
<evidence type="ECO:0000256" key="1">
    <source>
        <dbReference type="ARBA" id="ARBA00004651"/>
    </source>
</evidence>
<keyword evidence="4 6" id="KW-1133">Transmembrane helix</keyword>
<dbReference type="Proteomes" id="UP000006383">
    <property type="component" value="Chromosome I"/>
</dbReference>
<dbReference type="GO" id="GO:0005886">
    <property type="term" value="C:plasma membrane"/>
    <property type="evidence" value="ECO:0007669"/>
    <property type="project" value="UniProtKB-SubCell"/>
</dbReference>
<evidence type="ECO:0000313" key="8">
    <source>
        <dbReference type="Proteomes" id="UP000006383"/>
    </source>
</evidence>
<feature type="transmembrane region" description="Helical" evidence="6">
    <location>
        <begin position="182"/>
        <end position="202"/>
    </location>
</feature>
<keyword evidence="5 6" id="KW-0472">Membrane</keyword>
<feature type="transmembrane region" description="Helical" evidence="6">
    <location>
        <begin position="255"/>
        <end position="273"/>
    </location>
</feature>
<dbReference type="KEGG" id="bov:BOV_0074"/>
<protein>
    <submittedName>
        <fullName evidence="7">Amino acid efflux protein, LysE family</fullName>
    </submittedName>
</protein>
<dbReference type="AlphaFoldDB" id="A0A0H3AM35"/>
<evidence type="ECO:0000256" key="2">
    <source>
        <dbReference type="ARBA" id="ARBA00022475"/>
    </source>
</evidence>
<keyword evidence="3 6" id="KW-0812">Transmembrane</keyword>
<sequence>MVAGAGAPTDISASLLSVAKPRASRMAATYRKDERNQWRRTLIRVSVPRIFGAFRMPFLTNLTFIPEWTIFVQFAIATAILSITPGPDMTLFVGRALSEGKAAGFACMAGASTGIVIHTSMVALGLSALIVASPAAFTALKVVGAGYLVWLAVQAICKGAAFSPEKNGGKKHTLFQNWLTGLGINLLNPKIILFNMTFLPQFVSAHDPHAMGKLFFLGLSFIPMALPFTIPMVVAADRFAGLLNKNPTVTRIVDWMFAGVFSAFALKIITAQAK</sequence>
<keyword evidence="8" id="KW-1185">Reference proteome</keyword>
<dbReference type="InterPro" id="IPR001123">
    <property type="entry name" value="LeuE-type"/>
</dbReference>
<organism evidence="7 8">
    <name type="scientific">Brucella ovis (strain ATCC 25840 / 63/290 / NCTC 10512)</name>
    <dbReference type="NCBI Taxonomy" id="444178"/>
    <lineage>
        <taxon>Bacteria</taxon>
        <taxon>Pseudomonadati</taxon>
        <taxon>Pseudomonadota</taxon>
        <taxon>Alphaproteobacteria</taxon>
        <taxon>Hyphomicrobiales</taxon>
        <taxon>Brucellaceae</taxon>
        <taxon>Brucella/Ochrobactrum group</taxon>
        <taxon>Brucella</taxon>
    </lineage>
</organism>
<reference evidence="8" key="1">
    <citation type="journal article" date="2009" name="PLoS ONE">
        <title>Genome degradation in Brucella ovis corresponds with narrowing of its host range and tissue tropism.</title>
        <authorList>
            <person name="Tsolis R.M."/>
            <person name="Seshadri R."/>
            <person name="Santos R.L."/>
            <person name="Sangari F.J."/>
            <person name="Lobo J.M."/>
            <person name="de Jong M.F."/>
            <person name="Ren Q."/>
            <person name="Myers G."/>
            <person name="Brinkac L.M."/>
            <person name="Nelson W.C."/>
            <person name="Deboy R.T."/>
            <person name="Angiuoli S."/>
            <person name="Khouri H."/>
            <person name="Dimitrov G."/>
            <person name="Robinson J.R."/>
            <person name="Mulligan S."/>
            <person name="Walker R.L."/>
            <person name="Elzer P.E."/>
            <person name="Hassan K.A."/>
            <person name="Paulsen I.T."/>
        </authorList>
    </citation>
    <scope>NUCLEOTIDE SEQUENCE [LARGE SCALE GENOMIC DNA]</scope>
    <source>
        <strain evidence="8">ATCC 25840 / 63/290 / NCTC 10512</strain>
    </source>
</reference>
<keyword evidence="2" id="KW-1003">Cell membrane</keyword>
<feature type="transmembrane region" description="Helical" evidence="6">
    <location>
        <begin position="214"/>
        <end position="235"/>
    </location>
</feature>
<evidence type="ECO:0000256" key="6">
    <source>
        <dbReference type="SAM" id="Phobius"/>
    </source>
</evidence>
<gene>
    <name evidence="7" type="ordered locus">BOV_0074</name>
</gene>
<dbReference type="Pfam" id="PF01810">
    <property type="entry name" value="LysE"/>
    <property type="match status" value="1"/>
</dbReference>
<evidence type="ECO:0000256" key="3">
    <source>
        <dbReference type="ARBA" id="ARBA00022692"/>
    </source>
</evidence>
<dbReference type="EMBL" id="CP000708">
    <property type="protein sequence ID" value="ABQ60367.1"/>
    <property type="molecule type" value="Genomic_DNA"/>
</dbReference>